<dbReference type="GO" id="GO:0005886">
    <property type="term" value="C:plasma membrane"/>
    <property type="evidence" value="ECO:0007669"/>
    <property type="project" value="UniProtKB-SubCell"/>
</dbReference>
<evidence type="ECO:0000256" key="9">
    <source>
        <dbReference type="ARBA" id="ARBA00023136"/>
    </source>
</evidence>
<feature type="transmembrane region" description="Helical" evidence="12">
    <location>
        <begin position="40"/>
        <end position="58"/>
    </location>
</feature>
<feature type="binding site" evidence="11">
    <location>
        <position position="112"/>
    </location>
    <ligand>
        <name>K(+)</name>
        <dbReference type="ChEBI" id="CHEBI:29103"/>
    </ligand>
</feature>
<keyword evidence="8 10" id="KW-0406">Ion transport</keyword>
<feature type="binding site" evidence="11">
    <location>
        <position position="111"/>
    </location>
    <ligand>
        <name>K(+)</name>
        <dbReference type="ChEBI" id="CHEBI:29103"/>
    </ligand>
</feature>
<keyword evidence="5 12" id="KW-0812">Transmembrane</keyword>
<keyword evidence="14" id="KW-1185">Reference proteome</keyword>
<comment type="similarity">
    <text evidence="10">Belongs to the TrkH potassium transport family.</text>
</comment>
<evidence type="ECO:0000313" key="14">
    <source>
        <dbReference type="Proteomes" id="UP000476030"/>
    </source>
</evidence>
<feature type="transmembrane region" description="Helical" evidence="12">
    <location>
        <begin position="390"/>
        <end position="414"/>
    </location>
</feature>
<dbReference type="InterPro" id="IPR004772">
    <property type="entry name" value="TrkH"/>
</dbReference>
<feature type="binding site" evidence="11">
    <location>
        <position position="316"/>
    </location>
    <ligand>
        <name>K(+)</name>
        <dbReference type="ChEBI" id="CHEBI:29103"/>
    </ligand>
</feature>
<keyword evidence="9 10" id="KW-0472">Membrane</keyword>
<feature type="binding site" evidence="11">
    <location>
        <position position="432"/>
    </location>
    <ligand>
        <name>K(+)</name>
        <dbReference type="ChEBI" id="CHEBI:29103"/>
    </ligand>
</feature>
<feature type="binding site" evidence="11">
    <location>
        <position position="220"/>
    </location>
    <ligand>
        <name>K(+)</name>
        <dbReference type="ChEBI" id="CHEBI:29103"/>
    </ligand>
</feature>
<dbReference type="Pfam" id="PF02386">
    <property type="entry name" value="TrkH"/>
    <property type="match status" value="1"/>
</dbReference>
<feature type="transmembrane region" description="Helical" evidence="12">
    <location>
        <begin position="186"/>
        <end position="207"/>
    </location>
</feature>
<evidence type="ECO:0000256" key="5">
    <source>
        <dbReference type="ARBA" id="ARBA00022692"/>
    </source>
</evidence>
<comment type="caution">
    <text evidence="13">The sequence shown here is derived from an EMBL/GenBank/DDBJ whole genome shotgun (WGS) entry which is preliminary data.</text>
</comment>
<evidence type="ECO:0000256" key="2">
    <source>
        <dbReference type="ARBA" id="ARBA00022448"/>
    </source>
</evidence>
<sequence length="483" mass="52828">MLNFRLILAVNGILLVFIGLAMLVPAMVDLIDGNKDWQVFLVSAAVAIFIGGGLYLSNRGSGMELERRQAFILTTAVWIILPAAAAMPFTFSEMDIPYTDAFFEAMSGLTTTGSTVLTGLDTAPPGILMWRALLQWTGGIGIIVTAIAIMPLLRIGGMQLFRMETSEATSEKALPRVADIVKAIGYMYLFLSLICTIALWMTGMSLFDAVTHAMTTISTGGFSTSDQSASNFESPLVESIMVVFMIMGALPFLMYLHILKGNPGSFLMDSQIRWFLSIILIGVVAMTFWQIRHDEISFWIALRHSMFNVTSIITGTGYATADYSSWGSFGITAFFFFMFVGGCAGSTSCSIKIFRVQILIETARCQLMQMIRPNGIYKPRYNGRPLPDETIASVTSFVFLFLVIFALLTIALGLTGLDFLTAISSAATAITNVGPGLGETVGPSGTFKTLSDPAKWLMSLGMLLGRLELFTVLVLFSRRFWQR</sequence>
<evidence type="ECO:0000256" key="1">
    <source>
        <dbReference type="ARBA" id="ARBA00004651"/>
    </source>
</evidence>
<dbReference type="PANTHER" id="PTHR32024:SF3">
    <property type="entry name" value="TRK SYSTEM POTASSIUM UPTAKE PROTEIN"/>
    <property type="match status" value="1"/>
</dbReference>
<name>A0A6L8W4H3_9PROT</name>
<evidence type="ECO:0000256" key="6">
    <source>
        <dbReference type="ARBA" id="ARBA00022958"/>
    </source>
</evidence>
<dbReference type="PIRSF" id="PIRSF006247">
    <property type="entry name" value="TrkH"/>
    <property type="match status" value="1"/>
</dbReference>
<keyword evidence="3 10" id="KW-1003">Cell membrane</keyword>
<keyword evidence="6 10" id="KW-0630">Potassium</keyword>
<dbReference type="GO" id="GO:0046872">
    <property type="term" value="F:metal ion binding"/>
    <property type="evidence" value="ECO:0007669"/>
    <property type="project" value="UniProtKB-KW"/>
</dbReference>
<evidence type="ECO:0000256" key="12">
    <source>
        <dbReference type="SAM" id="Phobius"/>
    </source>
</evidence>
<evidence type="ECO:0000256" key="3">
    <source>
        <dbReference type="ARBA" id="ARBA00022475"/>
    </source>
</evidence>
<evidence type="ECO:0000256" key="11">
    <source>
        <dbReference type="PIRSR" id="PIRSR006247-1"/>
    </source>
</evidence>
<comment type="subcellular location">
    <subcellularLocation>
        <location evidence="10">Cell inner membrane</location>
        <topology evidence="10">Multi-pass membrane protein</topology>
    </subcellularLocation>
    <subcellularLocation>
        <location evidence="1">Cell membrane</location>
        <topology evidence="1">Multi-pass membrane protein</topology>
    </subcellularLocation>
</comment>
<keyword evidence="11" id="KW-0479">Metal-binding</keyword>
<comment type="function">
    <text evidence="10">Low-affinity potassium transport system. Interacts with Trk system potassium uptake protein TrkA.</text>
</comment>
<evidence type="ECO:0000256" key="10">
    <source>
        <dbReference type="PIRNR" id="PIRNR006247"/>
    </source>
</evidence>
<evidence type="ECO:0000256" key="4">
    <source>
        <dbReference type="ARBA" id="ARBA00022538"/>
    </source>
</evidence>
<keyword evidence="10" id="KW-0997">Cell inner membrane</keyword>
<dbReference type="EMBL" id="WTUW01000001">
    <property type="protein sequence ID" value="MZR29996.1"/>
    <property type="molecule type" value="Genomic_DNA"/>
</dbReference>
<gene>
    <name evidence="13" type="ORF">GQE98_05025</name>
</gene>
<dbReference type="InterPro" id="IPR003445">
    <property type="entry name" value="Cat_transpt"/>
</dbReference>
<feature type="transmembrane region" description="Helical" evidence="12">
    <location>
        <begin position="326"/>
        <end position="345"/>
    </location>
</feature>
<feature type="transmembrane region" description="Helical" evidence="12">
    <location>
        <begin position="240"/>
        <end position="259"/>
    </location>
</feature>
<feature type="transmembrane region" description="Helical" evidence="12">
    <location>
        <begin position="70"/>
        <end position="91"/>
    </location>
</feature>
<dbReference type="AlphaFoldDB" id="A0A6L8W4H3"/>
<keyword evidence="2 10" id="KW-0813">Transport</keyword>
<keyword evidence="7 12" id="KW-1133">Transmembrane helix</keyword>
<feature type="binding site" evidence="11">
    <location>
        <position position="433"/>
    </location>
    <ligand>
        <name>K(+)</name>
        <dbReference type="ChEBI" id="CHEBI:29103"/>
    </ligand>
</feature>
<keyword evidence="4 10" id="KW-0633">Potassium transport</keyword>
<protein>
    <recommendedName>
        <fullName evidence="10">Trk system potassium uptake protein</fullName>
    </recommendedName>
</protein>
<evidence type="ECO:0000256" key="8">
    <source>
        <dbReference type="ARBA" id="ARBA00023065"/>
    </source>
</evidence>
<feature type="transmembrane region" description="Helical" evidence="12">
    <location>
        <begin position="456"/>
        <end position="476"/>
    </location>
</feature>
<dbReference type="GO" id="GO:0015379">
    <property type="term" value="F:potassium:chloride symporter activity"/>
    <property type="evidence" value="ECO:0007669"/>
    <property type="project" value="InterPro"/>
</dbReference>
<feature type="transmembrane region" description="Helical" evidence="12">
    <location>
        <begin position="133"/>
        <end position="153"/>
    </location>
</feature>
<dbReference type="PANTHER" id="PTHR32024">
    <property type="entry name" value="TRK SYSTEM POTASSIUM UPTAKE PROTEIN TRKG-RELATED"/>
    <property type="match status" value="1"/>
</dbReference>
<feature type="transmembrane region" description="Helical" evidence="12">
    <location>
        <begin position="7"/>
        <end position="28"/>
    </location>
</feature>
<evidence type="ECO:0000313" key="13">
    <source>
        <dbReference type="EMBL" id="MZR29996.1"/>
    </source>
</evidence>
<organism evidence="13 14">
    <name type="scientific">Sneathiella litorea</name>
    <dbReference type="NCBI Taxonomy" id="2606216"/>
    <lineage>
        <taxon>Bacteria</taxon>
        <taxon>Pseudomonadati</taxon>
        <taxon>Pseudomonadota</taxon>
        <taxon>Alphaproteobacteria</taxon>
        <taxon>Sneathiellales</taxon>
        <taxon>Sneathiellaceae</taxon>
        <taxon>Sneathiella</taxon>
    </lineage>
</organism>
<dbReference type="Proteomes" id="UP000476030">
    <property type="component" value="Unassembled WGS sequence"/>
</dbReference>
<feature type="transmembrane region" description="Helical" evidence="12">
    <location>
        <begin position="271"/>
        <end position="291"/>
    </location>
</feature>
<evidence type="ECO:0000256" key="7">
    <source>
        <dbReference type="ARBA" id="ARBA00022989"/>
    </source>
</evidence>
<proteinExistence type="inferred from homology"/>
<accession>A0A6L8W4H3</accession>
<reference evidence="13 14" key="1">
    <citation type="submission" date="2019-12" db="EMBL/GenBank/DDBJ databases">
        <title>Snethiella sp. nov. sp. isolated from sea sand.</title>
        <authorList>
            <person name="Kim J."/>
            <person name="Jeong S.E."/>
            <person name="Jung H.S."/>
            <person name="Jeon C.O."/>
        </authorList>
    </citation>
    <scope>NUCLEOTIDE SEQUENCE [LARGE SCALE GENOMIC DNA]</scope>
    <source>
        <strain evidence="13 14">DP05</strain>
    </source>
</reference>